<name>A0A7X4RUT2_9VIBR</name>
<accession>A0A7X4RUT2</accession>
<keyword evidence="4" id="KW-1185">Reference proteome</keyword>
<dbReference type="InterPro" id="IPR036812">
    <property type="entry name" value="NAD(P)_OxRdtase_dom_sf"/>
</dbReference>
<dbReference type="GO" id="GO:0005829">
    <property type="term" value="C:cytosol"/>
    <property type="evidence" value="ECO:0007669"/>
    <property type="project" value="UniProtKB-ARBA"/>
</dbReference>
<dbReference type="Pfam" id="PF00248">
    <property type="entry name" value="Aldo_ket_red"/>
    <property type="match status" value="1"/>
</dbReference>
<proteinExistence type="predicted"/>
<dbReference type="InterPro" id="IPR050523">
    <property type="entry name" value="AKR_Detox_Biosynth"/>
</dbReference>
<dbReference type="SUPFAM" id="SSF51430">
    <property type="entry name" value="NAD(P)-linked oxidoreductase"/>
    <property type="match status" value="1"/>
</dbReference>
<protein>
    <submittedName>
        <fullName evidence="3">Aldo/keto reductase</fullName>
    </submittedName>
</protein>
<dbReference type="Gene3D" id="3.20.20.100">
    <property type="entry name" value="NADP-dependent oxidoreductase domain"/>
    <property type="match status" value="1"/>
</dbReference>
<feature type="domain" description="NADP-dependent oxidoreductase" evidence="2">
    <location>
        <begin position="15"/>
        <end position="315"/>
    </location>
</feature>
<dbReference type="FunFam" id="3.20.20.100:FF:000004">
    <property type="entry name" value="Oxidoreductase, aldo/keto reductase"/>
    <property type="match status" value="1"/>
</dbReference>
<gene>
    <name evidence="3" type="ORF">F9817_10335</name>
</gene>
<organism evidence="3 4">
    <name type="scientific">Vibrio eleionomae</name>
    <dbReference type="NCBI Taxonomy" id="2653505"/>
    <lineage>
        <taxon>Bacteria</taxon>
        <taxon>Pseudomonadati</taxon>
        <taxon>Pseudomonadota</taxon>
        <taxon>Gammaproteobacteria</taxon>
        <taxon>Vibrionales</taxon>
        <taxon>Vibrionaceae</taxon>
        <taxon>Vibrio</taxon>
    </lineage>
</organism>
<dbReference type="PANTHER" id="PTHR43364:SF6">
    <property type="entry name" value="OXIDOREDUCTASE-RELATED"/>
    <property type="match status" value="1"/>
</dbReference>
<dbReference type="PANTHER" id="PTHR43364">
    <property type="entry name" value="NADH-SPECIFIC METHYLGLYOXAL REDUCTASE-RELATED"/>
    <property type="match status" value="1"/>
</dbReference>
<keyword evidence="1" id="KW-0560">Oxidoreductase</keyword>
<dbReference type="GO" id="GO:0016491">
    <property type="term" value="F:oxidoreductase activity"/>
    <property type="evidence" value="ECO:0007669"/>
    <property type="project" value="UniProtKB-KW"/>
</dbReference>
<dbReference type="Proteomes" id="UP000462621">
    <property type="component" value="Unassembled WGS sequence"/>
</dbReference>
<dbReference type="InterPro" id="IPR023210">
    <property type="entry name" value="NADP_OxRdtase_dom"/>
</dbReference>
<dbReference type="CDD" id="cd19081">
    <property type="entry name" value="AKR_AKR9C1"/>
    <property type="match status" value="1"/>
</dbReference>
<reference evidence="3 4" key="1">
    <citation type="submission" date="2019-10" db="EMBL/GenBank/DDBJ databases">
        <title>Vibrio sp. nov. isolated from a shrimp pond.</title>
        <authorList>
            <person name="Gomez-Gil B."/>
            <person name="Enciso-Ibarra J."/>
            <person name="Enciso-Ibarra K."/>
            <person name="Bolan-Mejia C."/>
        </authorList>
    </citation>
    <scope>NUCLEOTIDE SEQUENCE [LARGE SCALE GENOMIC DNA]</scope>
    <source>
        <strain evidence="3 4">CAIM 722</strain>
    </source>
</reference>
<evidence type="ECO:0000313" key="3">
    <source>
        <dbReference type="EMBL" id="MZI93595.1"/>
    </source>
</evidence>
<evidence type="ECO:0000259" key="2">
    <source>
        <dbReference type="Pfam" id="PF00248"/>
    </source>
</evidence>
<evidence type="ECO:0000313" key="4">
    <source>
        <dbReference type="Proteomes" id="UP000462621"/>
    </source>
</evidence>
<comment type="caution">
    <text evidence="3">The sequence shown here is derived from an EMBL/GenBank/DDBJ whole genome shotgun (WGS) entry which is preliminary data.</text>
</comment>
<dbReference type="RefSeq" id="WP_161155186.1">
    <property type="nucleotide sequence ID" value="NZ_WEKT01000015.1"/>
</dbReference>
<dbReference type="AlphaFoldDB" id="A0A7X4RUT2"/>
<evidence type="ECO:0000256" key="1">
    <source>
        <dbReference type="ARBA" id="ARBA00023002"/>
    </source>
</evidence>
<dbReference type="EMBL" id="WEKT01000015">
    <property type="protein sequence ID" value="MZI93595.1"/>
    <property type="molecule type" value="Genomic_DNA"/>
</dbReference>
<sequence length="318" mass="34686">MKTTALGTTGLDIVPLVFGGNVFGWTIDEKTSFDILDCFIDQGFNAIDTADVYSSWAPGNKGGESETIIGNWLAARPGMRDKIKLFTKVGSDLEQPGKKGLSKRWIIQAIDESLARLKTDYVDLYFSHWPDEGTPYEETLSAYEQLLKEGKIRSVGASNLNAAQLGEAVNVAKANNLPTYQVLQPEYNLYDRDGFNPELQALCLKENIGVVTYYSLASGFLSGKYRSTDDLKKSARGEGIAKYLDAKGQAILKALDTIAEAHNAEPAQVAIAWLIAQDAVTAPIASATKRSHIENFRKAVDLKLSNEEIAILTKAGQA</sequence>